<reference evidence="5" key="1">
    <citation type="submission" date="2017-01" db="EMBL/GenBank/DDBJ databases">
        <authorList>
            <person name="Mah S.A."/>
            <person name="Swanson W.J."/>
            <person name="Moy G.W."/>
            <person name="Vacquier V.D."/>
        </authorList>
    </citation>
    <scope>NUCLEOTIDE SEQUENCE [LARGE SCALE GENOMIC DNA]</scope>
    <source>
        <strain evidence="5">124861</strain>
    </source>
</reference>
<dbReference type="Gene3D" id="3.10.450.40">
    <property type="match status" value="1"/>
</dbReference>
<proteinExistence type="predicted"/>
<evidence type="ECO:0000313" key="5">
    <source>
        <dbReference type="Proteomes" id="UP000193303"/>
    </source>
</evidence>
<accession>A0A1X3D6Q7</accession>
<evidence type="ECO:0000313" key="3">
    <source>
        <dbReference type="EMBL" id="OSI15432.1"/>
    </source>
</evidence>
<reference evidence="3 6" key="2">
    <citation type="submission" date="2017-01" db="EMBL/GenBank/DDBJ databases">
        <authorList>
            <person name="Wolfgang W.J."/>
            <person name="Cole J."/>
            <person name="Wroblewski D."/>
            <person name="Mcginnis J."/>
            <person name="Musser K.A."/>
        </authorList>
    </citation>
    <scope>NUCLEOTIDE SEQUENCE</scope>
    <source>
        <strain evidence="3">124861</strain>
        <strain evidence="4 6">93087</strain>
    </source>
</reference>
<feature type="transmembrane region" description="Helical" evidence="1">
    <location>
        <begin position="7"/>
        <end position="33"/>
    </location>
</feature>
<evidence type="ECO:0000313" key="4">
    <source>
        <dbReference type="EMBL" id="OSI34834.1"/>
    </source>
</evidence>
<dbReference type="InterPro" id="IPR025711">
    <property type="entry name" value="PepSY"/>
</dbReference>
<dbReference type="RefSeq" id="WP_054600595.1">
    <property type="nucleotide sequence ID" value="NZ_CP091509.1"/>
</dbReference>
<dbReference type="Pfam" id="PF03413">
    <property type="entry name" value="PepSY"/>
    <property type="match status" value="1"/>
</dbReference>
<organism evidence="3 5">
    <name type="scientific">Neisseria dumasiana</name>
    <dbReference type="NCBI Taxonomy" id="1931275"/>
    <lineage>
        <taxon>Bacteria</taxon>
        <taxon>Pseudomonadati</taxon>
        <taxon>Pseudomonadota</taxon>
        <taxon>Betaproteobacteria</taxon>
        <taxon>Neisseriales</taxon>
        <taxon>Neisseriaceae</taxon>
        <taxon>Neisseria</taxon>
    </lineage>
</organism>
<protein>
    <submittedName>
        <fullName evidence="3">Peptidase</fullName>
    </submittedName>
</protein>
<keyword evidence="1" id="KW-1133">Transmembrane helix</keyword>
<keyword evidence="1" id="KW-0812">Transmembrane</keyword>
<gene>
    <name evidence="3" type="ORF">BV912_12080</name>
    <name evidence="4" type="ORF">BV913_06195</name>
</gene>
<dbReference type="EMBL" id="MTAB01000048">
    <property type="protein sequence ID" value="OSI15432.1"/>
    <property type="molecule type" value="Genomic_DNA"/>
</dbReference>
<feature type="domain" description="PepSY" evidence="2">
    <location>
        <begin position="36"/>
        <end position="93"/>
    </location>
</feature>
<dbReference type="Proteomes" id="UP000193346">
    <property type="component" value="Unassembled WGS sequence"/>
</dbReference>
<dbReference type="AlphaFoldDB" id="A0A1X3D6Q7"/>
<dbReference type="EMBL" id="MTAC01000013">
    <property type="protein sequence ID" value="OSI34834.1"/>
    <property type="molecule type" value="Genomic_DNA"/>
</dbReference>
<keyword evidence="6" id="KW-1185">Reference proteome</keyword>
<evidence type="ECO:0000313" key="6">
    <source>
        <dbReference type="Proteomes" id="UP000193346"/>
    </source>
</evidence>
<evidence type="ECO:0000256" key="1">
    <source>
        <dbReference type="SAM" id="Phobius"/>
    </source>
</evidence>
<keyword evidence="1" id="KW-0472">Membrane</keyword>
<comment type="caution">
    <text evidence="3">The sequence shown here is derived from an EMBL/GenBank/DDBJ whole genome shotgun (WGS) entry which is preliminary data.</text>
</comment>
<dbReference type="OrthoDB" id="8606976at2"/>
<dbReference type="Proteomes" id="UP000193303">
    <property type="component" value="Unassembled WGS sequence"/>
</dbReference>
<sequence length="102" mass="11045">MFTVRRILSGVAFLIALSVVAAVFIGIFSLGFFAPVSGKEAVAAAVAHTGGYAKEVEFEYDYYTGSRYEVEVIANGLEHNVIVDADNGKVLAVKTKNKKYHI</sequence>
<evidence type="ECO:0000259" key="2">
    <source>
        <dbReference type="Pfam" id="PF03413"/>
    </source>
</evidence>
<name>A0A1X3D6Q7_9NEIS</name>